<comment type="caution">
    <text evidence="3">The sequence shown here is derived from an EMBL/GenBank/DDBJ whole genome shotgun (WGS) entry which is preliminary data.</text>
</comment>
<evidence type="ECO:0000313" key="4">
    <source>
        <dbReference type="Proteomes" id="UP000449969"/>
    </source>
</evidence>
<dbReference type="Gene3D" id="2.40.128.130">
    <property type="entry name" value="Autotransporter beta-domain"/>
    <property type="match status" value="1"/>
</dbReference>
<dbReference type="Pfam" id="PF03797">
    <property type="entry name" value="Autotransporter"/>
    <property type="match status" value="1"/>
</dbReference>
<dbReference type="Proteomes" id="UP000449969">
    <property type="component" value="Unassembled WGS sequence"/>
</dbReference>
<dbReference type="Pfam" id="PF12951">
    <property type="entry name" value="PATR"/>
    <property type="match status" value="1"/>
</dbReference>
<dbReference type="InterPro" id="IPR005546">
    <property type="entry name" value="Autotransporte_beta"/>
</dbReference>
<dbReference type="InterPro" id="IPR013425">
    <property type="entry name" value="Autotrns_rpt"/>
</dbReference>
<protein>
    <submittedName>
        <fullName evidence="3">Autotransporter domain-containing protein</fullName>
    </submittedName>
</protein>
<gene>
    <name evidence="3" type="ORF">GPL20_20500</name>
</gene>
<evidence type="ECO:0000259" key="2">
    <source>
        <dbReference type="PROSITE" id="PS51208"/>
    </source>
</evidence>
<reference evidence="3 4" key="1">
    <citation type="submission" date="2019-12" db="EMBL/GenBank/DDBJ databases">
        <title>Draft genome sequences Bradyrhizobium cajani AMBPC1010, Bradyrhizobium pachyrhizi AMBPC1040 and Bradyrhizobium yuanmingense ALSPC3051, three plant growth promoting strains isolated from nodules of Cajanus cajan L. in Dominican Republic.</title>
        <authorList>
            <person name="Flores-Felix J.D."/>
            <person name="Araujo J."/>
            <person name="Diaz-Alcantara C."/>
            <person name="Gonzalez-Andres F."/>
            <person name="Velazquez E."/>
        </authorList>
    </citation>
    <scope>NUCLEOTIDE SEQUENCE [LARGE SCALE GENOMIC DNA]</scope>
    <source>
        <strain evidence="3 4">1010</strain>
    </source>
</reference>
<proteinExistence type="predicted"/>
<dbReference type="EMBL" id="WQNE01000017">
    <property type="protein sequence ID" value="MVT75386.1"/>
    <property type="molecule type" value="Genomic_DNA"/>
</dbReference>
<dbReference type="SMART" id="SM00869">
    <property type="entry name" value="Autotransporter"/>
    <property type="match status" value="1"/>
</dbReference>
<feature type="domain" description="Autotransporter" evidence="2">
    <location>
        <begin position="539"/>
        <end position="820"/>
    </location>
</feature>
<dbReference type="SUPFAM" id="SSF103515">
    <property type="entry name" value="Autotransporter"/>
    <property type="match status" value="1"/>
</dbReference>
<dbReference type="InterPro" id="IPR011050">
    <property type="entry name" value="Pectin_lyase_fold/virulence"/>
</dbReference>
<name>A0A844TAV0_9BRAD</name>
<keyword evidence="1" id="KW-0732">Signal</keyword>
<dbReference type="InterPro" id="IPR036709">
    <property type="entry name" value="Autotransporte_beta_dom_sf"/>
</dbReference>
<dbReference type="SUPFAM" id="SSF51126">
    <property type="entry name" value="Pectin lyase-like"/>
    <property type="match status" value="1"/>
</dbReference>
<organism evidence="3 4">
    <name type="scientific">Bradyrhizobium cajani</name>
    <dbReference type="NCBI Taxonomy" id="1928661"/>
    <lineage>
        <taxon>Bacteria</taxon>
        <taxon>Pseudomonadati</taxon>
        <taxon>Pseudomonadota</taxon>
        <taxon>Alphaproteobacteria</taxon>
        <taxon>Hyphomicrobiales</taxon>
        <taxon>Nitrobacteraceae</taxon>
        <taxon>Bradyrhizobium</taxon>
    </lineage>
</organism>
<sequence>MSNSAAATITGGQSAIHSAGTANVTNAGSLTGTSDSGIFAQIKATVTNNTAASITGGQYGVYANAADVTNAGNITGGLSGIRAAGGSLNLTNSGTISGTAGASDGAFALSNATVTNTAGATISGGARGVVAIGAADVTNAGTITGIATYGIYAGTSATVTNMTGASITGGTIGILAVAAGGSSIFNAGSISGGTAIQFAGAGNTLTLAPGSSISGNVLGTGNDTFQLGGSGAASFDVSQIGAAAQYQGFGTFNKIGNSTWTLTGTSTFAGPVNVNGGTLGVDGDLTSASNLTVTAGATLGGNGIVGNTTIDGGTLSPGHSIGLLSVQGNLVFTAAASYLVEVSASSADRVNVTGTATLGGATVNAAILDANVAKQYLILSATGIVGTFNPVVSTNQPNFTGSLSYVGNDVYLNLALNFASATGLNVNQQNVANALTNSFNATGSIPLAFGSLTPSGLTQASGETVTGAQQTTFTAMNLFLGLITDPFIGGRSDATAAGPGPSAFAEESYAANASMGRARSRAERDAYAAVHHKAPLAPVYQPQWSVWSAGFGGAQTTDGNMALGSNDTTSRIAAGAVGVDYRFSPATIAGFALAGGGTSFSVANGGSGRSDLFQAGAFVRHTAGPAYIAAAAAYGWQDITTDRFVTAAGLDHLRAQFNANAYSGRAEGGYRFVTPWMGLTPYAAGQFTTFDLPAYAESAVTGTNTFALGYAAKSVTASRSELGLRTDKSFATADGIATLRGRLAWAHDFNPDRAIGATFQALPGASFVVNGAAQASDAALVTASAEKKWLTGWSAAATFEGEFSNVTRSYAGKGVVRYQW</sequence>
<accession>A0A844TAV0</accession>
<dbReference type="OrthoDB" id="7195851at2"/>
<evidence type="ECO:0000313" key="3">
    <source>
        <dbReference type="EMBL" id="MVT75386.1"/>
    </source>
</evidence>
<dbReference type="AlphaFoldDB" id="A0A844TAV0"/>
<evidence type="ECO:0000256" key="1">
    <source>
        <dbReference type="ARBA" id="ARBA00022729"/>
    </source>
</evidence>
<dbReference type="PROSITE" id="PS51208">
    <property type="entry name" value="AUTOTRANSPORTER"/>
    <property type="match status" value="1"/>
</dbReference>
<keyword evidence="4" id="KW-1185">Reference proteome</keyword>
<dbReference type="NCBIfam" id="TIGR02601">
    <property type="entry name" value="autotrns_rpt"/>
    <property type="match status" value="1"/>
</dbReference>